<dbReference type="PANTHER" id="PTHR31589:SF216">
    <property type="entry name" value="NEPROSIN ACTIVATION PEPTIDE DOMAIN-CONTAINING PROTEIN"/>
    <property type="match status" value="1"/>
</dbReference>
<dbReference type="Proteomes" id="UP000267900">
    <property type="component" value="Chromosome"/>
</dbReference>
<evidence type="ECO:0000313" key="3">
    <source>
        <dbReference type="EMBL" id="AZQ70520.1"/>
    </source>
</evidence>
<accession>A0A3Q9FRP8</accession>
<dbReference type="Pfam" id="PF03080">
    <property type="entry name" value="Neprosin"/>
    <property type="match status" value="1"/>
</dbReference>
<feature type="region of interest" description="Disordered" evidence="1">
    <location>
        <begin position="80"/>
        <end position="105"/>
    </location>
</feature>
<dbReference type="InterPro" id="IPR004314">
    <property type="entry name" value="Neprosin"/>
</dbReference>
<gene>
    <name evidence="3" type="ORF">EKH77_04205</name>
</gene>
<name>A0A3Q9FRP8_STRLT</name>
<dbReference type="PANTHER" id="PTHR31589">
    <property type="entry name" value="PROTEIN, PUTATIVE (DUF239)-RELATED-RELATED"/>
    <property type="match status" value="1"/>
</dbReference>
<sequence>MSPRNEPHFPDFSAFIDGVRAMDHARFSAARPATPVAAEDFDAMKAHIQSLYAGIEDVPHSFVDDNGQIFDCVPVGSQPALRGATEPPAAPVDAPAAPGPDVAPQSLPLLQQLRSDRIDKFGHAMACPPGTIALRRITLDELARRGTLRDFFQKSPLGTGRHPRLSPPAVQAGIHKYAHAYQIAGNLGGHSFINVWDPNVGSQIFSLSQQWYAAGSPVQTVECGWQVYPGKYGTTQPCLFIYWTADGYQRTGCYNHDCSAFVQTNSNWAFGGTLGPVSVLGGAQYELEVTWYFNGGNWWLYLGGTTVGNAVGYYPGSLFGSGPLASGAASDVDYGGEVVDNTAWPPMGSGQFASAGWQFAAYHRDVVYYPTAGGAVQASLTASQPSANCFTCAVQHAAPPWNEYFFHGGPGGTGCT</sequence>
<dbReference type="RefSeq" id="WP_126913085.1">
    <property type="nucleotide sequence ID" value="NZ_CP034587.1"/>
</dbReference>
<evidence type="ECO:0000259" key="2">
    <source>
        <dbReference type="PROSITE" id="PS52045"/>
    </source>
</evidence>
<dbReference type="AlphaFoldDB" id="A0A3Q9FRP8"/>
<proteinExistence type="predicted"/>
<dbReference type="OrthoDB" id="3285909at2"/>
<feature type="compositionally biased region" description="Low complexity" evidence="1">
    <location>
        <begin position="91"/>
        <end position="105"/>
    </location>
</feature>
<evidence type="ECO:0000256" key="1">
    <source>
        <dbReference type="SAM" id="MobiDB-lite"/>
    </source>
</evidence>
<organism evidence="3 4">
    <name type="scientific">Streptomyces luteoverticillatus</name>
    <name type="common">Streptoverticillium luteoverticillatus</name>
    <dbReference type="NCBI Taxonomy" id="66425"/>
    <lineage>
        <taxon>Bacteria</taxon>
        <taxon>Bacillati</taxon>
        <taxon>Actinomycetota</taxon>
        <taxon>Actinomycetes</taxon>
        <taxon>Kitasatosporales</taxon>
        <taxon>Streptomycetaceae</taxon>
        <taxon>Streptomyces</taxon>
    </lineage>
</organism>
<dbReference type="Gene3D" id="3.90.1320.10">
    <property type="entry name" value="Outer-capsid protein sigma 3, large lobe"/>
    <property type="match status" value="1"/>
</dbReference>
<reference evidence="3 4" key="1">
    <citation type="submission" date="2018-12" db="EMBL/GenBank/DDBJ databases">
        <title>The whole draft genome of Streptomyce luteoverticillatus CGMCC 15060.</title>
        <authorList>
            <person name="Feng Z."/>
            <person name="Chen G."/>
            <person name="Zhang J."/>
            <person name="Zhu H."/>
            <person name="Yu X."/>
            <person name="Zhang W."/>
            <person name="Zhang X."/>
        </authorList>
    </citation>
    <scope>NUCLEOTIDE SEQUENCE [LARGE SCALE GENOMIC DNA]</scope>
    <source>
        <strain evidence="3 4">CGMCC 15060</strain>
    </source>
</reference>
<protein>
    <submittedName>
        <fullName evidence="3">DUF239 domain-containing protein</fullName>
    </submittedName>
</protein>
<dbReference type="InterPro" id="IPR053168">
    <property type="entry name" value="Glutamic_endopeptidase"/>
</dbReference>
<evidence type="ECO:0000313" key="4">
    <source>
        <dbReference type="Proteomes" id="UP000267900"/>
    </source>
</evidence>
<keyword evidence="4" id="KW-1185">Reference proteome</keyword>
<dbReference type="PROSITE" id="PS52045">
    <property type="entry name" value="NEPROSIN_PEP_CD"/>
    <property type="match status" value="1"/>
</dbReference>
<dbReference type="EMBL" id="CP034587">
    <property type="protein sequence ID" value="AZQ70520.1"/>
    <property type="molecule type" value="Genomic_DNA"/>
</dbReference>
<feature type="domain" description="Neprosin PEP catalytic" evidence="2">
    <location>
        <begin position="167"/>
        <end position="416"/>
    </location>
</feature>